<dbReference type="PROSITE" id="PS50110">
    <property type="entry name" value="RESPONSE_REGULATORY"/>
    <property type="match status" value="1"/>
</dbReference>
<comment type="caution">
    <text evidence="4">The sequence shown here is derived from an EMBL/GenBank/DDBJ whole genome shotgun (WGS) entry which is preliminary data.</text>
</comment>
<feature type="domain" description="HTH LytTR-type" evidence="3">
    <location>
        <begin position="90"/>
        <end position="136"/>
    </location>
</feature>
<protein>
    <submittedName>
        <fullName evidence="4">DNA-binding response regulator</fullName>
    </submittedName>
</protein>
<name>A0A229VWV9_9BIFI</name>
<evidence type="ECO:0000313" key="4">
    <source>
        <dbReference type="EMBL" id="OXN00082.1"/>
    </source>
</evidence>
<dbReference type="AlphaFoldDB" id="A0A229VWV9"/>
<dbReference type="GO" id="GO:0000160">
    <property type="term" value="P:phosphorelay signal transduction system"/>
    <property type="evidence" value="ECO:0007669"/>
    <property type="project" value="InterPro"/>
</dbReference>
<dbReference type="InterPro" id="IPR011006">
    <property type="entry name" value="CheY-like_superfamily"/>
</dbReference>
<proteinExistence type="predicted"/>
<dbReference type="Gene3D" id="3.40.50.2300">
    <property type="match status" value="1"/>
</dbReference>
<dbReference type="SUPFAM" id="SSF52172">
    <property type="entry name" value="CheY-like"/>
    <property type="match status" value="1"/>
</dbReference>
<dbReference type="EMBL" id="NEWD01000022">
    <property type="protein sequence ID" value="OXN00082.1"/>
    <property type="molecule type" value="Genomic_DNA"/>
</dbReference>
<sequence length="150" mass="16341">MESIEEHGSDLVILSIRKNSKQLDGLTVAQQLRRWDVKLPLAFVSDCSDYAIHGYSVQALNFLVKPVKVADAAQLLGMVLDSGRHHSAAITVVSERVTLRVPVASILYAESKRNRIVIHTSNQDIPTYMPLSRLEASGGGIASMSSELLG</sequence>
<accession>A0A229VWV9</accession>
<dbReference type="Proteomes" id="UP000215433">
    <property type="component" value="Unassembled WGS sequence"/>
</dbReference>
<keyword evidence="4" id="KW-0238">DNA-binding</keyword>
<dbReference type="InterPro" id="IPR001789">
    <property type="entry name" value="Sig_transdc_resp-reg_receiver"/>
</dbReference>
<dbReference type="OrthoDB" id="236568at2"/>
<feature type="domain" description="Response regulatory" evidence="2">
    <location>
        <begin position="1"/>
        <end position="80"/>
    </location>
</feature>
<dbReference type="InterPro" id="IPR007492">
    <property type="entry name" value="LytTR_DNA-bd_dom"/>
</dbReference>
<dbReference type="GO" id="GO:0003677">
    <property type="term" value="F:DNA binding"/>
    <property type="evidence" value="ECO:0007669"/>
    <property type="project" value="UniProtKB-KW"/>
</dbReference>
<dbReference type="Pfam" id="PF04397">
    <property type="entry name" value="LytTR"/>
    <property type="match status" value="1"/>
</dbReference>
<evidence type="ECO:0000313" key="5">
    <source>
        <dbReference type="Proteomes" id="UP000215433"/>
    </source>
</evidence>
<keyword evidence="5" id="KW-1185">Reference proteome</keyword>
<gene>
    <name evidence="4" type="ORF">Tam10B_1655</name>
</gene>
<reference evidence="4 5" key="1">
    <citation type="submission" date="2017-05" db="EMBL/GenBank/DDBJ databases">
        <title>Bifidobacterium vansinderenii sp. nov.</title>
        <authorList>
            <person name="Lugli G.A."/>
            <person name="Duranti S."/>
            <person name="Mangifesta M."/>
        </authorList>
    </citation>
    <scope>NUCLEOTIDE SEQUENCE [LARGE SCALE GENOMIC DNA]</scope>
    <source>
        <strain evidence="4 5">Tam10B</strain>
    </source>
</reference>
<comment type="caution">
    <text evidence="1">Lacks conserved residue(s) required for the propagation of feature annotation.</text>
</comment>
<dbReference type="Gene3D" id="2.40.50.1020">
    <property type="entry name" value="LytTr DNA-binding domain"/>
    <property type="match status" value="1"/>
</dbReference>
<evidence type="ECO:0000259" key="2">
    <source>
        <dbReference type="PROSITE" id="PS50110"/>
    </source>
</evidence>
<organism evidence="4 5">
    <name type="scientific">Bifidobacterium vansinderenii</name>
    <dbReference type="NCBI Taxonomy" id="1984871"/>
    <lineage>
        <taxon>Bacteria</taxon>
        <taxon>Bacillati</taxon>
        <taxon>Actinomycetota</taxon>
        <taxon>Actinomycetes</taxon>
        <taxon>Bifidobacteriales</taxon>
        <taxon>Bifidobacteriaceae</taxon>
        <taxon>Bifidobacterium</taxon>
    </lineage>
</organism>
<evidence type="ECO:0000256" key="1">
    <source>
        <dbReference type="PROSITE-ProRule" id="PRU00169"/>
    </source>
</evidence>
<evidence type="ECO:0000259" key="3">
    <source>
        <dbReference type="PROSITE" id="PS50930"/>
    </source>
</evidence>
<dbReference type="PROSITE" id="PS50930">
    <property type="entry name" value="HTH_LYTTR"/>
    <property type="match status" value="1"/>
</dbReference>